<keyword evidence="4" id="KW-0964">Secreted</keyword>
<evidence type="ECO:0000256" key="12">
    <source>
        <dbReference type="PIRSR" id="PIRSR601929-2"/>
    </source>
</evidence>
<dbReference type="PRINTS" id="PR00325">
    <property type="entry name" value="GERMIN"/>
</dbReference>
<evidence type="ECO:0000256" key="8">
    <source>
        <dbReference type="ARBA" id="ARBA00023170"/>
    </source>
</evidence>
<evidence type="ECO:0000256" key="10">
    <source>
        <dbReference type="ARBA" id="ARBA00023211"/>
    </source>
</evidence>
<accession>A0A9D5GYD7</accession>
<dbReference type="GO" id="GO:0030145">
    <property type="term" value="F:manganese ion binding"/>
    <property type="evidence" value="ECO:0007669"/>
    <property type="project" value="InterPro"/>
</dbReference>
<reference evidence="16 17" key="1">
    <citation type="journal article" date="2022" name="Nat. Genet.">
        <title>Improved pea reference genome and pan-genome highlight genomic features and evolutionary characteristics.</title>
        <authorList>
            <person name="Yang T."/>
            <person name="Liu R."/>
            <person name="Luo Y."/>
            <person name="Hu S."/>
            <person name="Wang D."/>
            <person name="Wang C."/>
            <person name="Pandey M.K."/>
            <person name="Ge S."/>
            <person name="Xu Q."/>
            <person name="Li N."/>
            <person name="Li G."/>
            <person name="Huang Y."/>
            <person name="Saxena R.K."/>
            <person name="Ji Y."/>
            <person name="Li M."/>
            <person name="Yan X."/>
            <person name="He Y."/>
            <person name="Liu Y."/>
            <person name="Wang X."/>
            <person name="Xiang C."/>
            <person name="Varshney R.K."/>
            <person name="Ding H."/>
            <person name="Gao S."/>
            <person name="Zong X."/>
        </authorList>
    </citation>
    <scope>NUCLEOTIDE SEQUENCE [LARGE SCALE GENOMIC DNA]</scope>
    <source>
        <strain evidence="16 17">cv. Zhongwan 6</strain>
    </source>
</reference>
<feature type="compositionally biased region" description="Low complexity" evidence="14">
    <location>
        <begin position="15"/>
        <end position="25"/>
    </location>
</feature>
<keyword evidence="17" id="KW-1185">Reference proteome</keyword>
<dbReference type="FunFam" id="2.60.120.10:FF:000047">
    <property type="entry name" value="Auxin-binding protein ABP19a"/>
    <property type="match status" value="1"/>
</dbReference>
<dbReference type="InterPro" id="IPR001929">
    <property type="entry name" value="Germin"/>
</dbReference>
<feature type="region of interest" description="Disordered" evidence="14">
    <location>
        <begin position="120"/>
        <end position="141"/>
    </location>
</feature>
<feature type="disulfide bond" evidence="13">
    <location>
        <begin position="154"/>
        <end position="169"/>
    </location>
</feature>
<evidence type="ECO:0000256" key="13">
    <source>
        <dbReference type="PIRSR" id="PIRSR601929-3"/>
    </source>
</evidence>
<feature type="binding site" evidence="11">
    <location>
        <position position="238"/>
    </location>
    <ligand>
        <name>oxalate</name>
        <dbReference type="ChEBI" id="CHEBI:30623"/>
    </ligand>
</feature>
<dbReference type="Gramene" id="Psat01G0369700-T1">
    <property type="protein sequence ID" value="KAI5445563.1"/>
    <property type="gene ID" value="KIW84_013697"/>
</dbReference>
<keyword evidence="8" id="KW-0675">Receptor</keyword>
<evidence type="ECO:0000256" key="1">
    <source>
        <dbReference type="ARBA" id="ARBA00004271"/>
    </source>
</evidence>
<dbReference type="GO" id="GO:0048046">
    <property type="term" value="C:apoplast"/>
    <property type="evidence" value="ECO:0007669"/>
    <property type="project" value="UniProtKB-SubCell"/>
</dbReference>
<feature type="compositionally biased region" description="Polar residues" evidence="14">
    <location>
        <begin position="26"/>
        <end position="38"/>
    </location>
</feature>
<feature type="binding site" evidence="12">
    <location>
        <position position="231"/>
    </location>
    <ligand>
        <name>Mn(2+)</name>
        <dbReference type="ChEBI" id="CHEBI:29035"/>
    </ligand>
</feature>
<keyword evidence="7 13" id="KW-1015">Disulfide bond</keyword>
<feature type="binding site" evidence="12">
    <location>
        <position position="238"/>
    </location>
    <ligand>
        <name>Mn(2+)</name>
        <dbReference type="ChEBI" id="CHEBI:29035"/>
    </ligand>
</feature>
<dbReference type="CDD" id="cd02241">
    <property type="entry name" value="cupin_OxOx"/>
    <property type="match status" value="1"/>
</dbReference>
<feature type="region of interest" description="Disordered" evidence="14">
    <location>
        <begin position="10"/>
        <end position="96"/>
    </location>
</feature>
<feature type="binding site" evidence="11">
    <location>
        <position position="233"/>
    </location>
    <ligand>
        <name>oxalate</name>
        <dbReference type="ChEBI" id="CHEBI:30623"/>
    </ligand>
</feature>
<evidence type="ECO:0000313" key="16">
    <source>
        <dbReference type="EMBL" id="KAI5445563.1"/>
    </source>
</evidence>
<keyword evidence="9" id="KW-0325">Glycoprotein</keyword>
<comment type="subcellular location">
    <subcellularLocation>
        <location evidence="1">Secreted</location>
        <location evidence="1">Extracellular space</location>
        <location evidence="1">Apoplast</location>
    </subcellularLocation>
</comment>
<dbReference type="Pfam" id="PF00190">
    <property type="entry name" value="Cupin_1"/>
    <property type="match status" value="1"/>
</dbReference>
<evidence type="ECO:0000256" key="5">
    <source>
        <dbReference type="ARBA" id="ARBA00022723"/>
    </source>
</evidence>
<comment type="similarity">
    <text evidence="2">Belongs to the germin family.</text>
</comment>
<dbReference type="InterPro" id="IPR014710">
    <property type="entry name" value="RmlC-like_jellyroll"/>
</dbReference>
<dbReference type="PANTHER" id="PTHR31238">
    <property type="entry name" value="GERMIN-LIKE PROTEIN SUBFAMILY 3 MEMBER 3"/>
    <property type="match status" value="1"/>
</dbReference>
<dbReference type="InterPro" id="IPR019780">
    <property type="entry name" value="Germin_Mn-BS"/>
</dbReference>
<dbReference type="AlphaFoldDB" id="A0A9D5GYD7"/>
<evidence type="ECO:0000256" key="9">
    <source>
        <dbReference type="ARBA" id="ARBA00023180"/>
    </source>
</evidence>
<evidence type="ECO:0000256" key="4">
    <source>
        <dbReference type="ARBA" id="ARBA00022525"/>
    </source>
</evidence>
<dbReference type="InterPro" id="IPR006045">
    <property type="entry name" value="Cupin_1"/>
</dbReference>
<keyword evidence="3" id="KW-0052">Apoplast</keyword>
<evidence type="ECO:0000256" key="11">
    <source>
        <dbReference type="PIRSR" id="PIRSR601929-1"/>
    </source>
</evidence>
<dbReference type="Gene3D" id="2.60.120.10">
    <property type="entry name" value="Jelly Rolls"/>
    <property type="match status" value="1"/>
</dbReference>
<organism evidence="16 17">
    <name type="scientific">Pisum sativum</name>
    <name type="common">Garden pea</name>
    <name type="synonym">Lathyrus oleraceus</name>
    <dbReference type="NCBI Taxonomy" id="3888"/>
    <lineage>
        <taxon>Eukaryota</taxon>
        <taxon>Viridiplantae</taxon>
        <taxon>Streptophyta</taxon>
        <taxon>Embryophyta</taxon>
        <taxon>Tracheophyta</taxon>
        <taxon>Spermatophyta</taxon>
        <taxon>Magnoliopsida</taxon>
        <taxon>eudicotyledons</taxon>
        <taxon>Gunneridae</taxon>
        <taxon>Pentapetalae</taxon>
        <taxon>rosids</taxon>
        <taxon>fabids</taxon>
        <taxon>Fabales</taxon>
        <taxon>Fabaceae</taxon>
        <taxon>Papilionoideae</taxon>
        <taxon>50 kb inversion clade</taxon>
        <taxon>NPAAA clade</taxon>
        <taxon>Hologalegina</taxon>
        <taxon>IRL clade</taxon>
        <taxon>Fabeae</taxon>
        <taxon>Lathyrus</taxon>
    </lineage>
</organism>
<dbReference type="SMART" id="SM00835">
    <property type="entry name" value="Cupin_1"/>
    <property type="match status" value="1"/>
</dbReference>
<dbReference type="InterPro" id="IPR011051">
    <property type="entry name" value="RmlC_Cupin_sf"/>
</dbReference>
<keyword evidence="5 11" id="KW-0479">Metal-binding</keyword>
<sequence length="339" mass="36268">MIILEEIAKAKKAENSSSNSAFVSSLDDNAASTTLTQQRNNRNNNGVGRGGRSNGRGGGRDRGRSNGRGGGRSQPQPHQWPQYPYQQPQWTSPTYPRQQQQWAYPWQTWVTPPCPYPTTVSPHQQSSILGPKPQQAHMATTPPHMNSQQVVDFCVADYNAPNGPAGYSCKTPKKVTVDDFVFHGLATGGNTTNIIKAAVTPAFDAQFPGVNGLDISIARLDLAGGGVIPLHTHPGASEILVVVQGTICAGFVSSDNVVYLETLYKGDVMVFPQGLLHFQINSGGSNALAFVSFSSANPGLQILDFALFKSDFPTELITQTTFLDAVVVKKLKGVLGGSG</sequence>
<evidence type="ECO:0000256" key="3">
    <source>
        <dbReference type="ARBA" id="ARBA00022523"/>
    </source>
</evidence>
<dbReference type="EMBL" id="JAMSHJ010000001">
    <property type="protein sequence ID" value="KAI5445563.1"/>
    <property type="molecule type" value="Genomic_DNA"/>
</dbReference>
<dbReference type="SUPFAM" id="SSF51182">
    <property type="entry name" value="RmlC-like cupins"/>
    <property type="match status" value="1"/>
</dbReference>
<feature type="binding site" evidence="12">
    <location>
        <position position="277"/>
    </location>
    <ligand>
        <name>Mn(2+)</name>
        <dbReference type="ChEBI" id="CHEBI:29035"/>
    </ligand>
</feature>
<feature type="binding site" evidence="12">
    <location>
        <position position="233"/>
    </location>
    <ligand>
        <name>Mn(2+)</name>
        <dbReference type="ChEBI" id="CHEBI:29035"/>
    </ligand>
</feature>
<proteinExistence type="inferred from homology"/>
<evidence type="ECO:0000259" key="15">
    <source>
        <dbReference type="SMART" id="SM00835"/>
    </source>
</evidence>
<feature type="domain" description="Cupin type-1" evidence="15">
    <location>
        <begin position="183"/>
        <end position="329"/>
    </location>
</feature>
<evidence type="ECO:0000256" key="14">
    <source>
        <dbReference type="SAM" id="MobiDB-lite"/>
    </source>
</evidence>
<evidence type="ECO:0000256" key="2">
    <source>
        <dbReference type="ARBA" id="ARBA00007456"/>
    </source>
</evidence>
<dbReference type="Proteomes" id="UP001058974">
    <property type="component" value="Chromosome 1"/>
</dbReference>
<feature type="compositionally biased region" description="Low complexity" evidence="14">
    <location>
        <begin position="73"/>
        <end position="96"/>
    </location>
</feature>
<evidence type="ECO:0000256" key="6">
    <source>
        <dbReference type="ARBA" id="ARBA00022729"/>
    </source>
</evidence>
<protein>
    <submittedName>
        <fullName evidence="16">Auxin-binding protein ABP19a</fullName>
    </submittedName>
</protein>
<feature type="compositionally biased region" description="Gly residues" evidence="14">
    <location>
        <begin position="47"/>
        <end position="57"/>
    </location>
</feature>
<name>A0A9D5GYD7_PEA</name>
<keyword evidence="10 11" id="KW-0464">Manganese</keyword>
<dbReference type="PROSITE" id="PS00725">
    <property type="entry name" value="GERMIN"/>
    <property type="match status" value="1"/>
</dbReference>
<evidence type="ECO:0000256" key="7">
    <source>
        <dbReference type="ARBA" id="ARBA00023157"/>
    </source>
</evidence>
<comment type="caution">
    <text evidence="16">The sequence shown here is derived from an EMBL/GenBank/DDBJ whole genome shotgun (WGS) entry which is preliminary data.</text>
</comment>
<gene>
    <name evidence="16" type="ORF">KIW84_013697</name>
</gene>
<evidence type="ECO:0000313" key="17">
    <source>
        <dbReference type="Proteomes" id="UP001058974"/>
    </source>
</evidence>
<keyword evidence="6" id="KW-0732">Signal</keyword>